<accession>A0A0F2E7I4</accession>
<evidence type="ECO:0000313" key="2">
    <source>
        <dbReference type="EMBL" id="KJQ78374.1"/>
    </source>
</evidence>
<evidence type="ECO:0000259" key="1">
    <source>
        <dbReference type="Pfam" id="PF24954"/>
    </source>
</evidence>
<name>A0A0F2E7I4_9STRE</name>
<dbReference type="InterPro" id="IPR056665">
    <property type="entry name" value="DUF7763"/>
</dbReference>
<dbReference type="NCBIfam" id="NF038388">
    <property type="entry name" value="sigmaX_act_ComW"/>
    <property type="match status" value="1"/>
</dbReference>
<dbReference type="InterPro" id="IPR049854">
    <property type="entry name" value="SigmaX_act_ComW"/>
</dbReference>
<sequence length="77" mass="9661">MLQKYYDHCFIFLKQIEGEYALLFQSNDDWESFHLKFLLYYLVRFRIKDEKDFILCHFRAAYRIYLNHLLGQTFNYC</sequence>
<dbReference type="Pfam" id="PF24954">
    <property type="entry name" value="DUF7763"/>
    <property type="match status" value="1"/>
</dbReference>
<dbReference type="AlphaFoldDB" id="A0A0F2E7I4"/>
<evidence type="ECO:0000313" key="3">
    <source>
        <dbReference type="Proteomes" id="UP000033489"/>
    </source>
</evidence>
<gene>
    <name evidence="2" type="ORF">TZ94_00022</name>
</gene>
<dbReference type="EMBL" id="JYGT01000002">
    <property type="protein sequence ID" value="KJQ78374.1"/>
    <property type="molecule type" value="Genomic_DNA"/>
</dbReference>
<organism evidence="2 3">
    <name type="scientific">Streptococcus infantis</name>
    <dbReference type="NCBI Taxonomy" id="68892"/>
    <lineage>
        <taxon>Bacteria</taxon>
        <taxon>Bacillati</taxon>
        <taxon>Bacillota</taxon>
        <taxon>Bacilli</taxon>
        <taxon>Lactobacillales</taxon>
        <taxon>Streptococcaceae</taxon>
        <taxon>Streptococcus</taxon>
    </lineage>
</organism>
<dbReference type="RefSeq" id="WP_045613083.1">
    <property type="nucleotide sequence ID" value="NZ_JASHGR010000005.1"/>
</dbReference>
<comment type="caution">
    <text evidence="2">The sequence shown here is derived from an EMBL/GenBank/DDBJ whole genome shotgun (WGS) entry which is preliminary data.</text>
</comment>
<protein>
    <recommendedName>
        <fullName evidence="1">DUF7763 domain-containing protein</fullName>
    </recommendedName>
</protein>
<feature type="domain" description="DUF7763" evidence="1">
    <location>
        <begin position="1"/>
        <end position="77"/>
    </location>
</feature>
<dbReference type="Proteomes" id="UP000033489">
    <property type="component" value="Unassembled WGS sequence"/>
</dbReference>
<dbReference type="PATRIC" id="fig|28037.216.peg.16"/>
<reference evidence="2 3" key="1">
    <citation type="submission" date="2015-02" db="EMBL/GenBank/DDBJ databases">
        <title>Evolution of amylase-binding proteins of oral streptococcal species.</title>
        <authorList>
            <person name="Haase E.M."/>
        </authorList>
    </citation>
    <scope>NUCLEOTIDE SEQUENCE [LARGE SCALE GENOMIC DNA]</scope>
    <source>
        <strain evidence="2 3">UC921A</strain>
    </source>
</reference>
<proteinExistence type="predicted"/>